<dbReference type="SUPFAM" id="SSF53474">
    <property type="entry name" value="alpha/beta-Hydrolases"/>
    <property type="match status" value="1"/>
</dbReference>
<protein>
    <submittedName>
        <fullName evidence="2">Alpha/beta hydrolase</fullName>
    </submittedName>
</protein>
<dbReference type="GO" id="GO:0016787">
    <property type="term" value="F:hydrolase activity"/>
    <property type="evidence" value="ECO:0007669"/>
    <property type="project" value="UniProtKB-KW"/>
</dbReference>
<organism evidence="2 3">
    <name type="scientific">Herbiconiux aconitum</name>
    <dbReference type="NCBI Taxonomy" id="2970913"/>
    <lineage>
        <taxon>Bacteria</taxon>
        <taxon>Bacillati</taxon>
        <taxon>Actinomycetota</taxon>
        <taxon>Actinomycetes</taxon>
        <taxon>Micrococcales</taxon>
        <taxon>Microbacteriaceae</taxon>
        <taxon>Herbiconiux</taxon>
    </lineage>
</organism>
<dbReference type="InterPro" id="IPR029058">
    <property type="entry name" value="AB_hydrolase_fold"/>
</dbReference>
<dbReference type="PANTHER" id="PTHR43194">
    <property type="entry name" value="HYDROLASE ALPHA/BETA FOLD FAMILY"/>
    <property type="match status" value="1"/>
</dbReference>
<gene>
    <name evidence="2" type="ORF">N1027_07355</name>
</gene>
<feature type="domain" description="AB hydrolase-1" evidence="1">
    <location>
        <begin position="38"/>
        <end position="248"/>
    </location>
</feature>
<keyword evidence="3" id="KW-1185">Reference proteome</keyword>
<comment type="caution">
    <text evidence="2">The sequence shown here is derived from an EMBL/GenBank/DDBJ whole genome shotgun (WGS) entry which is preliminary data.</text>
</comment>
<accession>A0ABT2GPA8</accession>
<evidence type="ECO:0000259" key="1">
    <source>
        <dbReference type="Pfam" id="PF12697"/>
    </source>
</evidence>
<dbReference type="PANTHER" id="PTHR43194:SF5">
    <property type="entry name" value="PIMELOYL-[ACYL-CARRIER PROTEIN] METHYL ESTER ESTERASE"/>
    <property type="match status" value="1"/>
</dbReference>
<dbReference type="RefSeq" id="WP_259506588.1">
    <property type="nucleotide sequence ID" value="NZ_JANLCM010000001.1"/>
</dbReference>
<dbReference type="Proteomes" id="UP001165584">
    <property type="component" value="Unassembled WGS sequence"/>
</dbReference>
<evidence type="ECO:0000313" key="2">
    <source>
        <dbReference type="EMBL" id="MCS5717951.1"/>
    </source>
</evidence>
<reference evidence="2" key="1">
    <citation type="submission" date="2022-08" db="EMBL/GenBank/DDBJ databases">
        <authorList>
            <person name="Deng Y."/>
            <person name="Han X.-F."/>
            <person name="Zhang Y.-Q."/>
        </authorList>
    </citation>
    <scope>NUCLEOTIDE SEQUENCE</scope>
    <source>
        <strain evidence="2">CPCC 205763</strain>
    </source>
</reference>
<proteinExistence type="predicted"/>
<keyword evidence="2" id="KW-0378">Hydrolase</keyword>
<dbReference type="EMBL" id="JANLCM010000001">
    <property type="protein sequence ID" value="MCS5717951.1"/>
    <property type="molecule type" value="Genomic_DNA"/>
</dbReference>
<evidence type="ECO:0000313" key="3">
    <source>
        <dbReference type="Proteomes" id="UP001165584"/>
    </source>
</evidence>
<dbReference type="InterPro" id="IPR000073">
    <property type="entry name" value="AB_hydrolase_1"/>
</dbReference>
<dbReference type="Pfam" id="PF12697">
    <property type="entry name" value="Abhydrolase_6"/>
    <property type="match status" value="1"/>
</dbReference>
<dbReference type="InterPro" id="IPR050228">
    <property type="entry name" value="Carboxylesterase_BioH"/>
</dbReference>
<sequence>MSEFVTSSDGTRIAYDREGEGPAVIFVASAFNFRAFDPGTAQLAHLLAERGFTTVNYDRRGRGESTDTAPFAIEREIDDIAALIDVVGGSAALFGNSSGSALCLWAAEARIGVSKLALWEIPLDLEGAGDGGAWFRGLQSRLRSGDREGAVEFYMSDMPPEWLAGAKSSPAWPVMVQNAPTLEYDAAVLERAQHAPWAEQWAHVTVPTLVMYGSETLPIFPPVTSALVATLPDARSSVVDAANHGWAPEVMAAELEAFLR</sequence>
<dbReference type="Gene3D" id="3.40.50.1820">
    <property type="entry name" value="alpha/beta hydrolase"/>
    <property type="match status" value="1"/>
</dbReference>
<name>A0ABT2GPA8_9MICO</name>